<gene>
    <name evidence="8" type="ORF">SAMN05216339_102106</name>
</gene>
<dbReference type="GO" id="GO:0051539">
    <property type="term" value="F:4 iron, 4 sulfur cluster binding"/>
    <property type="evidence" value="ECO:0007669"/>
    <property type="project" value="UniProtKB-KW"/>
</dbReference>
<dbReference type="Gene3D" id="3.20.20.70">
    <property type="entry name" value="Aldolase class I"/>
    <property type="match status" value="1"/>
</dbReference>
<dbReference type="PANTHER" id="PTHR43787:SF3">
    <property type="entry name" value="ARYLSULFATASE REGULATORY PROTEIN"/>
    <property type="match status" value="1"/>
</dbReference>
<dbReference type="InterPro" id="IPR013785">
    <property type="entry name" value="Aldolase_TIM"/>
</dbReference>
<dbReference type="Proteomes" id="UP000183926">
    <property type="component" value="Unassembled WGS sequence"/>
</dbReference>
<evidence type="ECO:0000313" key="8">
    <source>
        <dbReference type="EMBL" id="SFU41570.1"/>
    </source>
</evidence>
<comment type="cofactor">
    <cofactor evidence="1">
        <name>[4Fe-4S] cluster</name>
        <dbReference type="ChEBI" id="CHEBI:49883"/>
    </cofactor>
</comment>
<reference evidence="8 9" key="1">
    <citation type="submission" date="2016-10" db="EMBL/GenBank/DDBJ databases">
        <authorList>
            <person name="de Groot N.N."/>
        </authorList>
    </citation>
    <scope>NUCLEOTIDE SEQUENCE [LARGE SCALE GENOMIC DNA]</scope>
    <source>
        <strain evidence="8 9">Nm24</strain>
    </source>
</reference>
<evidence type="ECO:0000256" key="4">
    <source>
        <dbReference type="ARBA" id="ARBA00022723"/>
    </source>
</evidence>
<dbReference type="Pfam" id="PF04055">
    <property type="entry name" value="Radical_SAM"/>
    <property type="match status" value="1"/>
</dbReference>
<proteinExistence type="predicted"/>
<keyword evidence="2" id="KW-0004">4Fe-4S</keyword>
<dbReference type="EMBL" id="FPBL01000002">
    <property type="protein sequence ID" value="SFU41570.1"/>
    <property type="molecule type" value="Genomic_DNA"/>
</dbReference>
<accession>A0A1I7FZG1</accession>
<feature type="domain" description="Radical SAM core" evidence="7">
    <location>
        <begin position="41"/>
        <end position="207"/>
    </location>
</feature>
<keyword evidence="6" id="KW-0411">Iron-sulfur</keyword>
<organism evidence="8 9">
    <name type="scientific">Nitrosomonas eutropha</name>
    <dbReference type="NCBI Taxonomy" id="916"/>
    <lineage>
        <taxon>Bacteria</taxon>
        <taxon>Pseudomonadati</taxon>
        <taxon>Pseudomonadota</taxon>
        <taxon>Betaproteobacteria</taxon>
        <taxon>Nitrosomonadales</taxon>
        <taxon>Nitrosomonadaceae</taxon>
        <taxon>Nitrosomonas</taxon>
    </lineage>
</organism>
<evidence type="ECO:0000256" key="3">
    <source>
        <dbReference type="ARBA" id="ARBA00022691"/>
    </source>
</evidence>
<dbReference type="InterPro" id="IPR007197">
    <property type="entry name" value="rSAM"/>
</dbReference>
<dbReference type="GO" id="GO:0046872">
    <property type="term" value="F:metal ion binding"/>
    <property type="evidence" value="ECO:0007669"/>
    <property type="project" value="UniProtKB-KW"/>
</dbReference>
<dbReference type="CDD" id="cd01335">
    <property type="entry name" value="Radical_SAM"/>
    <property type="match status" value="1"/>
</dbReference>
<dbReference type="SFLD" id="SFLDS00029">
    <property type="entry name" value="Radical_SAM"/>
    <property type="match status" value="1"/>
</dbReference>
<keyword evidence="3" id="KW-0949">S-adenosyl-L-methionine</keyword>
<name>A0A1I7FZG1_9PROT</name>
<protein>
    <submittedName>
        <fullName evidence="8">Radical SAM superfamily protein</fullName>
    </submittedName>
</protein>
<evidence type="ECO:0000256" key="5">
    <source>
        <dbReference type="ARBA" id="ARBA00023004"/>
    </source>
</evidence>
<keyword evidence="5" id="KW-0408">Iron</keyword>
<dbReference type="AlphaFoldDB" id="A0A1I7FZG1"/>
<keyword evidence="4" id="KW-0479">Metal-binding</keyword>
<evidence type="ECO:0000313" key="9">
    <source>
        <dbReference type="Proteomes" id="UP000183926"/>
    </source>
</evidence>
<dbReference type="OrthoDB" id="9800840at2"/>
<evidence type="ECO:0000259" key="7">
    <source>
        <dbReference type="Pfam" id="PF04055"/>
    </source>
</evidence>
<dbReference type="GO" id="GO:0003824">
    <property type="term" value="F:catalytic activity"/>
    <property type="evidence" value="ECO:0007669"/>
    <property type="project" value="InterPro"/>
</dbReference>
<evidence type="ECO:0000256" key="6">
    <source>
        <dbReference type="ARBA" id="ARBA00023014"/>
    </source>
</evidence>
<evidence type="ECO:0000256" key="1">
    <source>
        <dbReference type="ARBA" id="ARBA00001966"/>
    </source>
</evidence>
<evidence type="ECO:0000256" key="2">
    <source>
        <dbReference type="ARBA" id="ARBA00022485"/>
    </source>
</evidence>
<sequence length="286" mass="31953">MPPATGRLSQNNHSRDSAGLTYVYPVISRRAGGISIGINLNPNNACNWRCIYCQVPNLKRGAAPAIDLIKLEQELRTFLYELLFGNFMQESVPPEARVIKDIALSGNGEPTNAQEFEQIIEIIGRTKADFPLPEKLKLVLITNGSLINRIVVQKGLRRMAELNGEVWFKLDSVTQAGRLRINNTRASLQRIRDNLRIAASLCPIWLQTCIFKLNGVHPDKAETDAYIYFVHTLLQEGTRIQGVLLYTLARPALQPEATILSKADSDWMEAFADKIRALGIQVKTTA</sequence>
<dbReference type="InterPro" id="IPR058240">
    <property type="entry name" value="rSAM_sf"/>
</dbReference>
<dbReference type="SUPFAM" id="SSF102114">
    <property type="entry name" value="Radical SAM enzymes"/>
    <property type="match status" value="1"/>
</dbReference>
<dbReference type="PANTHER" id="PTHR43787">
    <property type="entry name" value="FEMO COFACTOR BIOSYNTHESIS PROTEIN NIFB-RELATED"/>
    <property type="match status" value="1"/>
</dbReference>